<dbReference type="PROSITE" id="PS51279">
    <property type="entry name" value="BCNT_C"/>
    <property type="match status" value="1"/>
</dbReference>
<feature type="region of interest" description="Disordered" evidence="3">
    <location>
        <begin position="78"/>
        <end position="184"/>
    </location>
</feature>
<name>A0AAD7MTA0_9AGAR</name>
<reference evidence="5" key="1">
    <citation type="submission" date="2023-03" db="EMBL/GenBank/DDBJ databases">
        <title>Massive genome expansion in bonnet fungi (Mycena s.s.) driven by repeated elements and novel gene families across ecological guilds.</title>
        <authorList>
            <consortium name="Lawrence Berkeley National Laboratory"/>
            <person name="Harder C.B."/>
            <person name="Miyauchi S."/>
            <person name="Viragh M."/>
            <person name="Kuo A."/>
            <person name="Thoen E."/>
            <person name="Andreopoulos B."/>
            <person name="Lu D."/>
            <person name="Skrede I."/>
            <person name="Drula E."/>
            <person name="Henrissat B."/>
            <person name="Morin E."/>
            <person name="Kohler A."/>
            <person name="Barry K."/>
            <person name="LaButti K."/>
            <person name="Morin E."/>
            <person name="Salamov A."/>
            <person name="Lipzen A."/>
            <person name="Mereny Z."/>
            <person name="Hegedus B."/>
            <person name="Baldrian P."/>
            <person name="Stursova M."/>
            <person name="Weitz H."/>
            <person name="Taylor A."/>
            <person name="Grigoriev I.V."/>
            <person name="Nagy L.G."/>
            <person name="Martin F."/>
            <person name="Kauserud H."/>
        </authorList>
    </citation>
    <scope>NUCLEOTIDE SEQUENCE</scope>
    <source>
        <strain evidence="5">CBHHK188m</strain>
    </source>
</reference>
<protein>
    <recommendedName>
        <fullName evidence="2">SWR1-complex protein 5</fullName>
    </recommendedName>
</protein>
<evidence type="ECO:0000313" key="5">
    <source>
        <dbReference type="EMBL" id="KAJ7731110.1"/>
    </source>
</evidence>
<dbReference type="GO" id="GO:0000812">
    <property type="term" value="C:Swr1 complex"/>
    <property type="evidence" value="ECO:0007669"/>
    <property type="project" value="TreeGrafter"/>
</dbReference>
<dbReference type="PANTHER" id="PTHR48407:SF1">
    <property type="entry name" value="CRANIOFACIAL DEVELOPMENT PROTEIN 1"/>
    <property type="match status" value="1"/>
</dbReference>
<organism evidence="5 6">
    <name type="scientific">Mycena maculata</name>
    <dbReference type="NCBI Taxonomy" id="230809"/>
    <lineage>
        <taxon>Eukaryota</taxon>
        <taxon>Fungi</taxon>
        <taxon>Dikarya</taxon>
        <taxon>Basidiomycota</taxon>
        <taxon>Agaricomycotina</taxon>
        <taxon>Agaricomycetes</taxon>
        <taxon>Agaricomycetidae</taxon>
        <taxon>Agaricales</taxon>
        <taxon>Marasmiineae</taxon>
        <taxon>Mycenaceae</taxon>
        <taxon>Mycena</taxon>
    </lineage>
</organism>
<dbReference type="InterPro" id="IPR011421">
    <property type="entry name" value="BCNT-C"/>
</dbReference>
<proteinExistence type="inferred from homology"/>
<gene>
    <name evidence="5" type="ORF">DFH07DRAFT_871162</name>
</gene>
<dbReference type="PANTHER" id="PTHR48407">
    <property type="entry name" value="CRANIOFACIAL DEVELOPMENT PROTEIN 1"/>
    <property type="match status" value="1"/>
</dbReference>
<evidence type="ECO:0000256" key="3">
    <source>
        <dbReference type="SAM" id="MobiDB-lite"/>
    </source>
</evidence>
<accession>A0AAD7MTA0</accession>
<sequence>MNKESSDDEPDLKRARTSSPKPTTEDEAAQKRARELLWASFQASVDEPQTKTENEPKPMVKIEKRYLYAGEYTVEVVEVPEGSSEAKKWPLWRPPDESTASSSKQAIDSPQVSAGASTSVAPPAAKKPGPRKPRTSLANIPTQKARKLSTLDKSAMDWRAHVSAEPSDMKDELDANRRGGGYLEKIEFLNRVDGRREEALEASKSTKRRR</sequence>
<dbReference type="EMBL" id="JARJLG010000185">
    <property type="protein sequence ID" value="KAJ7731110.1"/>
    <property type="molecule type" value="Genomic_DNA"/>
</dbReference>
<feature type="compositionally biased region" description="Polar residues" evidence="3">
    <location>
        <begin position="98"/>
        <end position="120"/>
    </location>
</feature>
<evidence type="ECO:0000256" key="2">
    <source>
        <dbReference type="ARBA" id="ARBA00019138"/>
    </source>
</evidence>
<comment type="caution">
    <text evidence="5">The sequence shown here is derived from an EMBL/GenBank/DDBJ whole genome shotgun (WGS) entry which is preliminary data.</text>
</comment>
<feature type="compositionally biased region" description="Basic and acidic residues" evidence="3">
    <location>
        <begin position="48"/>
        <end position="59"/>
    </location>
</feature>
<feature type="compositionally biased region" description="Acidic residues" evidence="3">
    <location>
        <begin position="1"/>
        <end position="10"/>
    </location>
</feature>
<dbReference type="Proteomes" id="UP001215280">
    <property type="component" value="Unassembled WGS sequence"/>
</dbReference>
<feature type="compositionally biased region" description="Basic and acidic residues" evidence="3">
    <location>
        <begin position="154"/>
        <end position="177"/>
    </location>
</feature>
<feature type="region of interest" description="Disordered" evidence="3">
    <location>
        <begin position="1"/>
        <end position="59"/>
    </location>
</feature>
<dbReference type="AlphaFoldDB" id="A0AAD7MTA0"/>
<evidence type="ECO:0000256" key="1">
    <source>
        <dbReference type="ARBA" id="ARBA00010465"/>
    </source>
</evidence>
<feature type="domain" description="BCNT-C" evidence="4">
    <location>
        <begin position="131"/>
        <end position="210"/>
    </location>
</feature>
<evidence type="ECO:0000313" key="6">
    <source>
        <dbReference type="Proteomes" id="UP001215280"/>
    </source>
</evidence>
<dbReference type="InterPro" id="IPR027124">
    <property type="entry name" value="Swc5/CFDP1/2"/>
</dbReference>
<keyword evidence="6" id="KW-1185">Reference proteome</keyword>
<comment type="similarity">
    <text evidence="1">Belongs to the SWC5 family.</text>
</comment>
<evidence type="ECO:0000259" key="4">
    <source>
        <dbReference type="PROSITE" id="PS51279"/>
    </source>
</evidence>
<dbReference type="Pfam" id="PF07572">
    <property type="entry name" value="BCNT"/>
    <property type="match status" value="1"/>
</dbReference>